<evidence type="ECO:0000256" key="5">
    <source>
        <dbReference type="SAM" id="Phobius"/>
    </source>
</evidence>
<dbReference type="Proteomes" id="UP000016665">
    <property type="component" value="Chromosome Z"/>
</dbReference>
<evidence type="ECO:0000313" key="7">
    <source>
        <dbReference type="Ensembl" id="ENSFALP00000016568.1"/>
    </source>
</evidence>
<dbReference type="GeneTree" id="ENSGT00940000160237"/>
<sequence length="737" mass="75831">PGLGRPGAAARQAGAGAGPAWCSSSAGRCRGWAGLVQQLGRPVPGLGRPGAAARQAGAGAGPAWCSSSAGRCRGWAGLVQQLGRPVPGLGRPGAAARQAGAGAGPAWCSSSAGRCRGWAGLVQQLGRPVPGLGRPGAAARQAGAGAGPAWCSSSAGRCRGWAGLVQQLGRPVPGLGRPGAAARQAGAGAGPAWCSSSAGRCRGWAGLVQQLGRPVPGLGRPGAAARQAGAGAGPAWCSSSAGRCRGWAGLVQQLGRPVPGLGRPGAAARQAGAGAGPAWCSSSAGRCRGWAGLVQQLGRPVPGLGRPGAAARQAGAGAGPAWCSSSAGRCRGWAGLVQQLGRPVPGLGRPAAALVPPAVRACSAPLVAAMSAGQAAAEEEDAAAESPALPRVLSALFYGASSFFNVLVNKALLSAYSFPSPVFLGIGQMAATILILYVSKLRKIVHFPDFDKSIPVKLFPLPLIYVGNHLSGLSSTSKLSLPMFTVLRKFTIPLTLLLEIIILGKRYPLNIVGSVFTIILGAFIAAGSDLSFNLEGYIFVLLNDIFTAANGVYTKQKIDPKELGKYGVLFYNACFMVIPTVIFSFSTGDFQECWYLSVNNKTQFSVLCFCSLLTMCTSVSSLLYVLQATHFQHWTNFLFVFQFILSCLLGFLLMYSTVLCSYYNSALTTTVIGAIKNISIAYIGMLIGGDYIFSMLNFVGLNICMAGGLRYSFLTLRGNSKPAQPGDEENALPVSKS</sequence>
<reference evidence="7" key="2">
    <citation type="submission" date="2025-08" db="UniProtKB">
        <authorList>
            <consortium name="Ensembl"/>
        </authorList>
    </citation>
    <scope>IDENTIFICATION</scope>
</reference>
<feature type="transmembrane region" description="Helical" evidence="5">
    <location>
        <begin position="420"/>
        <end position="439"/>
    </location>
</feature>
<evidence type="ECO:0000313" key="8">
    <source>
        <dbReference type="Proteomes" id="UP000016665"/>
    </source>
</evidence>
<feature type="transmembrane region" description="Helical" evidence="5">
    <location>
        <begin position="566"/>
        <end position="584"/>
    </location>
</feature>
<proteinExistence type="predicted"/>
<keyword evidence="8" id="KW-1185">Reference proteome</keyword>
<comment type="subcellular location">
    <subcellularLocation>
        <location evidence="1">Membrane</location>
        <topology evidence="1">Multi-pass membrane protein</topology>
    </subcellularLocation>
</comment>
<feature type="transmembrane region" description="Helical" evidence="5">
    <location>
        <begin position="637"/>
        <end position="656"/>
    </location>
</feature>
<dbReference type="InterPro" id="IPR004853">
    <property type="entry name" value="Sugar_P_trans_dom"/>
</dbReference>
<reference evidence="7" key="3">
    <citation type="submission" date="2025-09" db="UniProtKB">
        <authorList>
            <consortium name="Ensembl"/>
        </authorList>
    </citation>
    <scope>IDENTIFICATION</scope>
</reference>
<dbReference type="InterPro" id="IPR050186">
    <property type="entry name" value="TPT_transporter"/>
</dbReference>
<feature type="domain" description="Sugar phosphate transporter" evidence="6">
    <location>
        <begin position="393"/>
        <end position="712"/>
    </location>
</feature>
<protein>
    <submittedName>
        <fullName evidence="7">Solute carrier family 35 member D2</fullName>
    </submittedName>
</protein>
<feature type="transmembrane region" description="Helical" evidence="5">
    <location>
        <begin position="509"/>
        <end position="528"/>
    </location>
</feature>
<feature type="transmembrane region" description="Helical" evidence="5">
    <location>
        <begin position="604"/>
        <end position="625"/>
    </location>
</feature>
<accession>A0A803V1G2</accession>
<evidence type="ECO:0000256" key="3">
    <source>
        <dbReference type="ARBA" id="ARBA00022989"/>
    </source>
</evidence>
<name>A0A803V1G2_FICAL</name>
<gene>
    <name evidence="7" type="primary">SLC35D2</name>
</gene>
<organism evidence="7 8">
    <name type="scientific">Ficedula albicollis</name>
    <name type="common">Collared flycatcher</name>
    <name type="synonym">Muscicapa albicollis</name>
    <dbReference type="NCBI Taxonomy" id="59894"/>
    <lineage>
        <taxon>Eukaryota</taxon>
        <taxon>Metazoa</taxon>
        <taxon>Chordata</taxon>
        <taxon>Craniata</taxon>
        <taxon>Vertebrata</taxon>
        <taxon>Euteleostomi</taxon>
        <taxon>Archelosauria</taxon>
        <taxon>Archosauria</taxon>
        <taxon>Dinosauria</taxon>
        <taxon>Saurischia</taxon>
        <taxon>Theropoda</taxon>
        <taxon>Coelurosauria</taxon>
        <taxon>Aves</taxon>
        <taxon>Neognathae</taxon>
        <taxon>Neoaves</taxon>
        <taxon>Telluraves</taxon>
        <taxon>Australaves</taxon>
        <taxon>Passeriformes</taxon>
        <taxon>Muscicapidae</taxon>
        <taxon>Ficedula</taxon>
    </lineage>
</organism>
<evidence type="ECO:0000256" key="4">
    <source>
        <dbReference type="ARBA" id="ARBA00023136"/>
    </source>
</evidence>
<dbReference type="AlphaFoldDB" id="A0A803V1G2"/>
<evidence type="ECO:0000256" key="1">
    <source>
        <dbReference type="ARBA" id="ARBA00004141"/>
    </source>
</evidence>
<keyword evidence="2 5" id="KW-0812">Transmembrane</keyword>
<dbReference type="Ensembl" id="ENSFALT00000045381.1">
    <property type="protein sequence ID" value="ENSFALP00000016568.1"/>
    <property type="gene ID" value="ENSFALG00000003362.2"/>
</dbReference>
<reference evidence="7 8" key="1">
    <citation type="journal article" date="2012" name="Nature">
        <title>The genomic landscape of species divergence in Ficedula flycatchers.</title>
        <authorList>
            <person name="Ellegren H."/>
            <person name="Smeds L."/>
            <person name="Burri R."/>
            <person name="Olason P.I."/>
            <person name="Backstrom N."/>
            <person name="Kawakami T."/>
            <person name="Kunstner A."/>
            <person name="Makinen H."/>
            <person name="Nadachowska-Brzyska K."/>
            <person name="Qvarnstrom A."/>
            <person name="Uebbing S."/>
            <person name="Wolf J.B."/>
        </authorList>
    </citation>
    <scope>NUCLEOTIDE SEQUENCE [LARGE SCALE GENOMIC DNA]</scope>
</reference>
<keyword evidence="3 5" id="KW-1133">Transmembrane helix</keyword>
<dbReference type="GO" id="GO:0016020">
    <property type="term" value="C:membrane"/>
    <property type="evidence" value="ECO:0007669"/>
    <property type="project" value="UniProtKB-SubCell"/>
</dbReference>
<feature type="transmembrane region" description="Helical" evidence="5">
    <location>
        <begin position="534"/>
        <end position="554"/>
    </location>
</feature>
<evidence type="ECO:0000259" key="6">
    <source>
        <dbReference type="Pfam" id="PF03151"/>
    </source>
</evidence>
<evidence type="ECO:0000256" key="2">
    <source>
        <dbReference type="ARBA" id="ARBA00022692"/>
    </source>
</evidence>
<dbReference type="Pfam" id="PF03151">
    <property type="entry name" value="TPT"/>
    <property type="match status" value="1"/>
</dbReference>
<dbReference type="PANTHER" id="PTHR11132">
    <property type="entry name" value="SOLUTE CARRIER FAMILY 35"/>
    <property type="match status" value="1"/>
</dbReference>
<keyword evidence="4 5" id="KW-0472">Membrane</keyword>